<feature type="region of interest" description="Disordered" evidence="1">
    <location>
        <begin position="70"/>
        <end position="99"/>
    </location>
</feature>
<dbReference type="RefSeq" id="WP_119778202.1">
    <property type="nucleotide sequence ID" value="NZ_QYUK01000011.1"/>
</dbReference>
<dbReference type="AlphaFoldDB" id="A0A418WBZ7"/>
<organism evidence="2 3">
    <name type="scientific">Oleomonas cavernae</name>
    <dbReference type="NCBI Taxonomy" id="2320859"/>
    <lineage>
        <taxon>Bacteria</taxon>
        <taxon>Pseudomonadati</taxon>
        <taxon>Pseudomonadota</taxon>
        <taxon>Alphaproteobacteria</taxon>
        <taxon>Acetobacterales</taxon>
        <taxon>Acetobacteraceae</taxon>
        <taxon>Oleomonas</taxon>
    </lineage>
</organism>
<dbReference type="Proteomes" id="UP000284605">
    <property type="component" value="Unassembled WGS sequence"/>
</dbReference>
<feature type="compositionally biased region" description="Low complexity" evidence="1">
    <location>
        <begin position="73"/>
        <end position="87"/>
    </location>
</feature>
<protein>
    <submittedName>
        <fullName evidence="2">Uncharacterized protein</fullName>
    </submittedName>
</protein>
<evidence type="ECO:0000313" key="3">
    <source>
        <dbReference type="Proteomes" id="UP000284605"/>
    </source>
</evidence>
<sequence>MSNPTSAPTSPQDLEKIYQATIQLLSAHIAALGDKAPLPGSEAEIGLIGGCTATAVMAFRHVTGRKIDVSPKAASTTAAPTLPLNTSRSGPGGGFNPRR</sequence>
<accession>A0A418WBZ7</accession>
<proteinExistence type="predicted"/>
<feature type="compositionally biased region" description="Gly residues" evidence="1">
    <location>
        <begin position="90"/>
        <end position="99"/>
    </location>
</feature>
<reference evidence="2 3" key="1">
    <citation type="submission" date="2018-09" db="EMBL/GenBank/DDBJ databases">
        <authorList>
            <person name="Zhu H."/>
        </authorList>
    </citation>
    <scope>NUCLEOTIDE SEQUENCE [LARGE SCALE GENOMIC DNA]</scope>
    <source>
        <strain evidence="2 3">K1W22B-8</strain>
    </source>
</reference>
<gene>
    <name evidence="2" type="ORF">D3874_11470</name>
</gene>
<evidence type="ECO:0000313" key="2">
    <source>
        <dbReference type="EMBL" id="RJF87563.1"/>
    </source>
</evidence>
<keyword evidence="3" id="KW-1185">Reference proteome</keyword>
<evidence type="ECO:0000256" key="1">
    <source>
        <dbReference type="SAM" id="MobiDB-lite"/>
    </source>
</evidence>
<comment type="caution">
    <text evidence="2">The sequence shown here is derived from an EMBL/GenBank/DDBJ whole genome shotgun (WGS) entry which is preliminary data.</text>
</comment>
<name>A0A418WBZ7_9PROT</name>
<dbReference type="EMBL" id="QYUK01000011">
    <property type="protein sequence ID" value="RJF87563.1"/>
    <property type="molecule type" value="Genomic_DNA"/>
</dbReference>